<accession>A0A2N7PQ66</accession>
<protein>
    <submittedName>
        <fullName evidence="3">DUF2892 domain-containing protein</fullName>
    </submittedName>
</protein>
<dbReference type="AlphaFoldDB" id="A0A2N7PQ66"/>
<dbReference type="Pfam" id="PF11127">
    <property type="entry name" value="YgaP-like_TM"/>
    <property type="match status" value="1"/>
</dbReference>
<dbReference type="Proteomes" id="UP000235460">
    <property type="component" value="Unassembled WGS sequence"/>
</dbReference>
<feature type="domain" description="Inner membrane protein YgaP-like transmembrane" evidence="2">
    <location>
        <begin position="1"/>
        <end position="53"/>
    </location>
</feature>
<keyword evidence="1" id="KW-0812">Transmembrane</keyword>
<reference evidence="3 4" key="1">
    <citation type="submission" date="2018-01" db="EMBL/GenBank/DDBJ databases">
        <title>Metagenomic assembled genomes from two thermal pools in the Uzon Caldera, Kamchatka, Russia.</title>
        <authorList>
            <person name="Wilkins L."/>
            <person name="Ettinger C."/>
        </authorList>
    </citation>
    <scope>NUCLEOTIDE SEQUENCE [LARGE SCALE GENOMIC DNA]</scope>
    <source>
        <strain evidence="3">ZAV-08</strain>
    </source>
</reference>
<organism evidence="3 4">
    <name type="scientific">Thermodesulfobacterium geofontis</name>
    <dbReference type="NCBI Taxonomy" id="1295609"/>
    <lineage>
        <taxon>Bacteria</taxon>
        <taxon>Pseudomonadati</taxon>
        <taxon>Thermodesulfobacteriota</taxon>
        <taxon>Thermodesulfobacteria</taxon>
        <taxon>Thermodesulfobacteriales</taxon>
        <taxon>Thermodesulfobacteriaceae</taxon>
        <taxon>Thermodesulfobacterium</taxon>
    </lineage>
</organism>
<evidence type="ECO:0000256" key="1">
    <source>
        <dbReference type="SAM" id="Phobius"/>
    </source>
</evidence>
<feature type="transmembrane region" description="Helical" evidence="1">
    <location>
        <begin position="32"/>
        <end position="53"/>
    </location>
</feature>
<keyword evidence="1" id="KW-0472">Membrane</keyword>
<sequence>MKKNMGIIDRIIRILIAIFLIVLIYKGQVKDVLAIILGIISAVFILTGLIGWCRFI</sequence>
<evidence type="ECO:0000259" key="2">
    <source>
        <dbReference type="Pfam" id="PF11127"/>
    </source>
</evidence>
<gene>
    <name evidence="3" type="ORF">C0190_00905</name>
</gene>
<proteinExistence type="predicted"/>
<evidence type="ECO:0000313" key="3">
    <source>
        <dbReference type="EMBL" id="PMP68817.1"/>
    </source>
</evidence>
<comment type="caution">
    <text evidence="3">The sequence shown here is derived from an EMBL/GenBank/DDBJ whole genome shotgun (WGS) entry which is preliminary data.</text>
</comment>
<evidence type="ECO:0000313" key="4">
    <source>
        <dbReference type="Proteomes" id="UP000235460"/>
    </source>
</evidence>
<name>A0A2N7PQ66_9BACT</name>
<keyword evidence="1" id="KW-1133">Transmembrane helix</keyword>
<dbReference type="InterPro" id="IPR021309">
    <property type="entry name" value="YgaP-like_TM"/>
</dbReference>
<dbReference type="EMBL" id="PNIK01000013">
    <property type="protein sequence ID" value="PMP68817.1"/>
    <property type="molecule type" value="Genomic_DNA"/>
</dbReference>
<feature type="transmembrane region" description="Helical" evidence="1">
    <location>
        <begin position="7"/>
        <end position="26"/>
    </location>
</feature>